<dbReference type="NCBIfam" id="TIGR02174">
    <property type="entry name" value="CXXU_selWTH"/>
    <property type="match status" value="1"/>
</dbReference>
<feature type="compositionally biased region" description="Pro residues" evidence="2">
    <location>
        <begin position="113"/>
        <end position="125"/>
    </location>
</feature>
<dbReference type="PANTHER" id="PTHR15124:SF17">
    <property type="entry name" value="SELENOPROTEIN V"/>
    <property type="match status" value="1"/>
</dbReference>
<evidence type="ECO:0000313" key="3">
    <source>
        <dbReference type="Ensembl" id="ENSMLUP00000012654.2"/>
    </source>
</evidence>
<feature type="compositionally biased region" description="Pro residues" evidence="2">
    <location>
        <begin position="79"/>
        <end position="93"/>
    </location>
</feature>
<dbReference type="AlphaFoldDB" id="G1PNV7"/>
<feature type="region of interest" description="Disordered" evidence="2">
    <location>
        <begin position="155"/>
        <end position="224"/>
    </location>
</feature>
<dbReference type="HOGENOM" id="CLU_073345_0_0_1"/>
<keyword evidence="1" id="KW-0676">Redox-active center</keyword>
<gene>
    <name evidence="3" type="primary">SELENOV</name>
</gene>
<dbReference type="PANTHER" id="PTHR15124">
    <property type="entry name" value="SELENOPROTEIN W"/>
    <property type="match status" value="1"/>
</dbReference>
<dbReference type="Gene3D" id="3.40.30.10">
    <property type="entry name" value="Glutaredoxin"/>
    <property type="match status" value="1"/>
</dbReference>
<evidence type="ECO:0000256" key="1">
    <source>
        <dbReference type="ARBA" id="ARBA00023284"/>
    </source>
</evidence>
<dbReference type="InterPro" id="IPR051441">
    <property type="entry name" value="SelW_related"/>
</dbReference>
<dbReference type="InterPro" id="IPR011893">
    <property type="entry name" value="Selenoprotein_Rdx-typ"/>
</dbReference>
<sequence length="342" mass="36404">MNHQARASHPFPARTPASVRASIPFPTPVPASTPVRTSTPVPASTPVQTPTRVPAPAPARTSIPVPAPAPARTSTTVPAPVPFRTPTPVPAPAPVRTSTPVPAPAPVRTSTPVPAPVRTPTPVPAPAQVRTSTPVPAPAQNAVPVSAEVPDWESFLRAAPPPGPPPEPAPERPLPRDQGPSVTEEPGRPRELLPALHRSASDLSGPTRSSSPTADPAAAKLTDPTAGPISMPILGPAPFATFLPISTNTFASTSEYFQVDKRIVIRVTYCYNLRYILLKKSLEQQFPNCLYFEEDISEQATGEFEVFVDGKLVHSKKKGDGFVDEVKMQKIVNIIDEEIRKN</sequence>
<dbReference type="Pfam" id="PF10262">
    <property type="entry name" value="Rdx"/>
    <property type="match status" value="1"/>
</dbReference>
<name>G1PNV7_MYOLU</name>
<dbReference type="STRING" id="59463.ENSMLUP00000012654"/>
<protein>
    <submittedName>
        <fullName evidence="3">Selenoprotein V</fullName>
    </submittedName>
</protein>
<dbReference type="FunFam" id="3.40.30.10:FF:000220">
    <property type="entry name" value="Selenoprotein V"/>
    <property type="match status" value="1"/>
</dbReference>
<keyword evidence="4" id="KW-1185">Reference proteome</keyword>
<evidence type="ECO:0000256" key="2">
    <source>
        <dbReference type="SAM" id="MobiDB-lite"/>
    </source>
</evidence>
<accession>G1PNV7</accession>
<feature type="compositionally biased region" description="Low complexity" evidence="2">
    <location>
        <begin position="45"/>
        <end position="61"/>
    </location>
</feature>
<reference evidence="3 4" key="1">
    <citation type="journal article" date="2011" name="Nature">
        <title>A high-resolution map of human evolutionary constraint using 29 mammals.</title>
        <authorList>
            <person name="Lindblad-Toh K."/>
            <person name="Garber M."/>
            <person name="Zuk O."/>
            <person name="Lin M.F."/>
            <person name="Parker B.J."/>
            <person name="Washietl S."/>
            <person name="Kheradpour P."/>
            <person name="Ernst J."/>
            <person name="Jordan G."/>
            <person name="Mauceli E."/>
            <person name="Ward L.D."/>
            <person name="Lowe C.B."/>
            <person name="Holloway A.K."/>
            <person name="Clamp M."/>
            <person name="Gnerre S."/>
            <person name="Alfoldi J."/>
            <person name="Beal K."/>
            <person name="Chang J."/>
            <person name="Clawson H."/>
            <person name="Cuff J."/>
            <person name="Di Palma F."/>
            <person name="Fitzgerald S."/>
            <person name="Flicek P."/>
            <person name="Guttman M."/>
            <person name="Hubisz M.J."/>
            <person name="Jaffe D.B."/>
            <person name="Jungreis I."/>
            <person name="Kent W.J."/>
            <person name="Kostka D."/>
            <person name="Lara M."/>
            <person name="Martins A.L."/>
            <person name="Massingham T."/>
            <person name="Moltke I."/>
            <person name="Raney B.J."/>
            <person name="Rasmussen M.D."/>
            <person name="Robinson J."/>
            <person name="Stark A."/>
            <person name="Vilella A.J."/>
            <person name="Wen J."/>
            <person name="Xie X."/>
            <person name="Zody M.C."/>
            <person name="Baldwin J."/>
            <person name="Bloom T."/>
            <person name="Chin C.W."/>
            <person name="Heiman D."/>
            <person name="Nicol R."/>
            <person name="Nusbaum C."/>
            <person name="Young S."/>
            <person name="Wilkinson J."/>
            <person name="Worley K.C."/>
            <person name="Kovar C.L."/>
            <person name="Muzny D.M."/>
            <person name="Gibbs R.A."/>
            <person name="Cree A."/>
            <person name="Dihn H.H."/>
            <person name="Fowler G."/>
            <person name="Jhangiani S."/>
            <person name="Joshi V."/>
            <person name="Lee S."/>
            <person name="Lewis L.R."/>
            <person name="Nazareth L.V."/>
            <person name="Okwuonu G."/>
            <person name="Santibanez J."/>
            <person name="Warren W.C."/>
            <person name="Mardis E.R."/>
            <person name="Weinstock G.M."/>
            <person name="Wilson R.K."/>
            <person name="Delehaunty K."/>
            <person name="Dooling D."/>
            <person name="Fronik C."/>
            <person name="Fulton L."/>
            <person name="Fulton B."/>
            <person name="Graves T."/>
            <person name="Minx P."/>
            <person name="Sodergren E."/>
            <person name="Birney E."/>
            <person name="Margulies E.H."/>
            <person name="Herrero J."/>
            <person name="Green E.D."/>
            <person name="Haussler D."/>
            <person name="Siepel A."/>
            <person name="Goldman N."/>
            <person name="Pollard K.S."/>
            <person name="Pedersen J.S."/>
            <person name="Lander E.S."/>
            <person name="Kellis M."/>
        </authorList>
    </citation>
    <scope>NUCLEOTIDE SEQUENCE [LARGE SCALE GENOMIC DNA]</scope>
</reference>
<feature type="compositionally biased region" description="Pro residues" evidence="2">
    <location>
        <begin position="159"/>
        <end position="168"/>
    </location>
</feature>
<reference evidence="3" key="2">
    <citation type="submission" date="2025-08" db="UniProtKB">
        <authorList>
            <consortium name="Ensembl"/>
        </authorList>
    </citation>
    <scope>IDENTIFICATION</scope>
</reference>
<reference evidence="3" key="3">
    <citation type="submission" date="2025-09" db="UniProtKB">
        <authorList>
            <consortium name="Ensembl"/>
        </authorList>
    </citation>
    <scope>IDENTIFICATION</scope>
</reference>
<dbReference type="eggNOG" id="ENOG502S9W8">
    <property type="taxonomic scope" value="Eukaryota"/>
</dbReference>
<dbReference type="EMBL" id="AAPE02032984">
    <property type="status" value="NOT_ANNOTATED_CDS"/>
    <property type="molecule type" value="Genomic_DNA"/>
</dbReference>
<dbReference type="GeneTree" id="ENSGT00940000163358"/>
<feature type="compositionally biased region" description="Low complexity" evidence="2">
    <location>
        <begin position="94"/>
        <end position="112"/>
    </location>
</feature>
<dbReference type="InParanoid" id="G1PNV7"/>
<proteinExistence type="predicted"/>
<dbReference type="Proteomes" id="UP000001074">
    <property type="component" value="Unassembled WGS sequence"/>
</dbReference>
<dbReference type="InterPro" id="IPR036249">
    <property type="entry name" value="Thioredoxin-like_sf"/>
</dbReference>
<feature type="compositionally biased region" description="Polar residues" evidence="2">
    <location>
        <begin position="201"/>
        <end position="213"/>
    </location>
</feature>
<organism evidence="3 4">
    <name type="scientific">Myotis lucifugus</name>
    <name type="common">Little brown bat</name>
    <dbReference type="NCBI Taxonomy" id="59463"/>
    <lineage>
        <taxon>Eukaryota</taxon>
        <taxon>Metazoa</taxon>
        <taxon>Chordata</taxon>
        <taxon>Craniata</taxon>
        <taxon>Vertebrata</taxon>
        <taxon>Euteleostomi</taxon>
        <taxon>Mammalia</taxon>
        <taxon>Eutheria</taxon>
        <taxon>Laurasiatheria</taxon>
        <taxon>Chiroptera</taxon>
        <taxon>Yangochiroptera</taxon>
        <taxon>Vespertilionidae</taxon>
        <taxon>Myotis</taxon>
    </lineage>
</organism>
<dbReference type="GO" id="GO:0005829">
    <property type="term" value="C:cytosol"/>
    <property type="evidence" value="ECO:0007669"/>
    <property type="project" value="TreeGrafter"/>
</dbReference>
<dbReference type="SUPFAM" id="SSF52833">
    <property type="entry name" value="Thioredoxin-like"/>
    <property type="match status" value="1"/>
</dbReference>
<feature type="region of interest" description="Disordered" evidence="2">
    <location>
        <begin position="1"/>
        <end position="141"/>
    </location>
</feature>
<dbReference type="Ensembl" id="ENSMLUT00000013910.2">
    <property type="protein sequence ID" value="ENSMLUP00000012654.2"/>
    <property type="gene ID" value="ENSMLUG00000013910.2"/>
</dbReference>
<evidence type="ECO:0000313" key="4">
    <source>
        <dbReference type="Proteomes" id="UP000001074"/>
    </source>
</evidence>
<dbReference type="OMA" id="YCGLXSY"/>